<comment type="caution">
    <text evidence="2">The sequence shown here is derived from an EMBL/GenBank/DDBJ whole genome shotgun (WGS) entry which is preliminary data.</text>
</comment>
<evidence type="ECO:0000259" key="1">
    <source>
        <dbReference type="Pfam" id="PF00535"/>
    </source>
</evidence>
<accession>A0A1F4TFL3</accession>
<proteinExistence type="predicted"/>
<dbReference type="SUPFAM" id="SSF53448">
    <property type="entry name" value="Nucleotide-diphospho-sugar transferases"/>
    <property type="match status" value="1"/>
</dbReference>
<evidence type="ECO:0000313" key="3">
    <source>
        <dbReference type="Proteomes" id="UP000178951"/>
    </source>
</evidence>
<sequence>MPKVQNIGLMITNNEDDVIEEVMEANKKYFDKILVLDGSSDRTEEIIRSYDCVKYFLKDREIIDQLPGKKFNDGARQFLLAKAQEMFPVEGWFTLLHGDEIWHDDPNWVAEEADKARAEKVNWYVMNFFLHTSDRGRDLPAVKSVQERLRWYCPGYLEIRSFRNKRGIHYELGQRNLTIPKGIGWQIYKYFPIYKHYPFRSVEQIMKKKLAHRQTDFNYTYERYATEADCFVDILPNYKVARKYDGSFHEFEIKNQGTLLGRWLRSGRYIRW</sequence>
<name>A0A1F4TFL3_UNCSA</name>
<dbReference type="Pfam" id="PF00535">
    <property type="entry name" value="Glycos_transf_2"/>
    <property type="match status" value="1"/>
</dbReference>
<dbReference type="STRING" id="1802583.A2311_03725"/>
<dbReference type="Proteomes" id="UP000178951">
    <property type="component" value="Unassembled WGS sequence"/>
</dbReference>
<reference evidence="2 3" key="1">
    <citation type="journal article" date="2016" name="Nat. Commun.">
        <title>Thousands of microbial genomes shed light on interconnected biogeochemical processes in an aquifer system.</title>
        <authorList>
            <person name="Anantharaman K."/>
            <person name="Brown C.T."/>
            <person name="Hug L.A."/>
            <person name="Sharon I."/>
            <person name="Castelle C.J."/>
            <person name="Probst A.J."/>
            <person name="Thomas B.C."/>
            <person name="Singh A."/>
            <person name="Wilkins M.J."/>
            <person name="Karaoz U."/>
            <person name="Brodie E.L."/>
            <person name="Williams K.H."/>
            <person name="Hubbard S.S."/>
            <person name="Banfield J.F."/>
        </authorList>
    </citation>
    <scope>NUCLEOTIDE SEQUENCE [LARGE SCALE GENOMIC DNA]</scope>
</reference>
<dbReference type="AlphaFoldDB" id="A0A1F4TFL3"/>
<evidence type="ECO:0000313" key="2">
    <source>
        <dbReference type="EMBL" id="OGC31329.1"/>
    </source>
</evidence>
<feature type="domain" description="Glycosyltransferase 2-like" evidence="1">
    <location>
        <begin position="10"/>
        <end position="151"/>
    </location>
</feature>
<dbReference type="InterPro" id="IPR001173">
    <property type="entry name" value="Glyco_trans_2-like"/>
</dbReference>
<dbReference type="Gene3D" id="3.90.550.10">
    <property type="entry name" value="Spore Coat Polysaccharide Biosynthesis Protein SpsA, Chain A"/>
    <property type="match status" value="1"/>
</dbReference>
<dbReference type="EMBL" id="MEUF01000083">
    <property type="protein sequence ID" value="OGC31329.1"/>
    <property type="molecule type" value="Genomic_DNA"/>
</dbReference>
<gene>
    <name evidence="2" type="ORF">A2311_03725</name>
</gene>
<protein>
    <recommendedName>
        <fullName evidence="1">Glycosyltransferase 2-like domain-containing protein</fullName>
    </recommendedName>
</protein>
<organism evidence="2 3">
    <name type="scientific">candidate division WOR-1 bacterium RIFOXYB2_FULL_48_7</name>
    <dbReference type="NCBI Taxonomy" id="1802583"/>
    <lineage>
        <taxon>Bacteria</taxon>
        <taxon>Bacillati</taxon>
        <taxon>Saganbacteria</taxon>
    </lineage>
</organism>
<dbReference type="InterPro" id="IPR029044">
    <property type="entry name" value="Nucleotide-diphossugar_trans"/>
</dbReference>